<comment type="caution">
    <text evidence="6">The sequence shown here is derived from an EMBL/GenBank/DDBJ whole genome shotgun (WGS) entry which is preliminary data.</text>
</comment>
<organism evidence="6 7">
    <name type="scientific">Lelliottia nimipressuralis</name>
    <dbReference type="NCBI Taxonomy" id="69220"/>
    <lineage>
        <taxon>Bacteria</taxon>
        <taxon>Pseudomonadati</taxon>
        <taxon>Pseudomonadota</taxon>
        <taxon>Gammaproteobacteria</taxon>
        <taxon>Enterobacterales</taxon>
        <taxon>Enterobacteriaceae</taxon>
        <taxon>Lelliottia</taxon>
    </lineage>
</organism>
<dbReference type="InterPro" id="IPR050389">
    <property type="entry name" value="LysR-type_TF"/>
</dbReference>
<evidence type="ECO:0000256" key="2">
    <source>
        <dbReference type="ARBA" id="ARBA00023015"/>
    </source>
</evidence>
<dbReference type="InterPro" id="IPR005119">
    <property type="entry name" value="LysR_subst-bd"/>
</dbReference>
<evidence type="ECO:0000256" key="4">
    <source>
        <dbReference type="ARBA" id="ARBA00023163"/>
    </source>
</evidence>
<dbReference type="SUPFAM" id="SSF53850">
    <property type="entry name" value="Periplasmic binding protein-like II"/>
    <property type="match status" value="1"/>
</dbReference>
<accession>A0ABD4KEK0</accession>
<evidence type="ECO:0000259" key="5">
    <source>
        <dbReference type="PROSITE" id="PS50931"/>
    </source>
</evidence>
<dbReference type="PANTHER" id="PTHR30118:SF6">
    <property type="entry name" value="HTH-TYPE TRANSCRIPTIONAL REGULATOR LEUO"/>
    <property type="match status" value="1"/>
</dbReference>
<dbReference type="InterPro" id="IPR036390">
    <property type="entry name" value="WH_DNA-bd_sf"/>
</dbReference>
<protein>
    <submittedName>
        <fullName evidence="6">LysR family transcriptional regulator</fullName>
    </submittedName>
</protein>
<dbReference type="Gene3D" id="1.10.10.10">
    <property type="entry name" value="Winged helix-like DNA-binding domain superfamily/Winged helix DNA-binding domain"/>
    <property type="match status" value="1"/>
</dbReference>
<dbReference type="Pfam" id="PF00126">
    <property type="entry name" value="HTH_1"/>
    <property type="match status" value="1"/>
</dbReference>
<dbReference type="RefSeq" id="WP_194514145.1">
    <property type="nucleotide sequence ID" value="NZ_JADIXP010000015.1"/>
</dbReference>
<dbReference type="SUPFAM" id="SSF46785">
    <property type="entry name" value="Winged helix' DNA-binding domain"/>
    <property type="match status" value="1"/>
</dbReference>
<dbReference type="GO" id="GO:0003677">
    <property type="term" value="F:DNA binding"/>
    <property type="evidence" value="ECO:0007669"/>
    <property type="project" value="UniProtKB-KW"/>
</dbReference>
<dbReference type="PROSITE" id="PS50931">
    <property type="entry name" value="HTH_LYSR"/>
    <property type="match status" value="1"/>
</dbReference>
<keyword evidence="3" id="KW-0238">DNA-binding</keyword>
<name>A0ABD4KEK0_9ENTR</name>
<comment type="similarity">
    <text evidence="1">Belongs to the LysR transcriptional regulatory family.</text>
</comment>
<dbReference type="EMBL" id="JADIXP010000015">
    <property type="protein sequence ID" value="MBF4180049.1"/>
    <property type="molecule type" value="Genomic_DNA"/>
</dbReference>
<feature type="domain" description="HTH lysR-type" evidence="5">
    <location>
        <begin position="9"/>
        <end position="66"/>
    </location>
</feature>
<gene>
    <name evidence="6" type="ORF">ISP11_19460</name>
</gene>
<dbReference type="InterPro" id="IPR036388">
    <property type="entry name" value="WH-like_DNA-bd_sf"/>
</dbReference>
<dbReference type="PANTHER" id="PTHR30118">
    <property type="entry name" value="HTH-TYPE TRANSCRIPTIONAL REGULATOR LEUO-RELATED"/>
    <property type="match status" value="1"/>
</dbReference>
<dbReference type="Proteomes" id="UP000628560">
    <property type="component" value="Unassembled WGS sequence"/>
</dbReference>
<dbReference type="Gene3D" id="3.40.190.10">
    <property type="entry name" value="Periplasmic binding protein-like II"/>
    <property type="match status" value="2"/>
</dbReference>
<evidence type="ECO:0000256" key="3">
    <source>
        <dbReference type="ARBA" id="ARBA00023125"/>
    </source>
</evidence>
<reference evidence="6 7" key="1">
    <citation type="submission" date="2020-11" db="EMBL/GenBank/DDBJ databases">
        <title>Identification of Lelliottia nimipressuralis from Wound Infection by Whole Genome-Based Bacterial Identification.</title>
        <authorList>
            <person name="Navarathna D.H."/>
            <person name="Choi H."/>
            <person name="Jinadatha C."/>
            <person name="Chatterjee P."/>
            <person name="Hwang M."/>
        </authorList>
    </citation>
    <scope>NUCLEOTIDE SEQUENCE [LARGE SCALE GENOMIC DNA]</scope>
    <source>
        <strain evidence="6 7">DN2020</strain>
    </source>
</reference>
<evidence type="ECO:0000256" key="1">
    <source>
        <dbReference type="ARBA" id="ARBA00009437"/>
    </source>
</evidence>
<proteinExistence type="inferred from homology"/>
<evidence type="ECO:0000313" key="6">
    <source>
        <dbReference type="EMBL" id="MBF4180049.1"/>
    </source>
</evidence>
<keyword evidence="2" id="KW-0805">Transcription regulation</keyword>
<dbReference type="InterPro" id="IPR000847">
    <property type="entry name" value="LysR_HTH_N"/>
</dbReference>
<dbReference type="AlphaFoldDB" id="A0ABD4KEK0"/>
<evidence type="ECO:0000313" key="7">
    <source>
        <dbReference type="Proteomes" id="UP000628560"/>
    </source>
</evidence>
<dbReference type="Pfam" id="PF03466">
    <property type="entry name" value="LysR_substrate"/>
    <property type="match status" value="1"/>
</dbReference>
<keyword evidence="4" id="KW-0804">Transcription</keyword>
<sequence>MLSFKTEKVEAERLKIFDMVMKTQNLSHAAALLNISYSTVHFAIRKLRVLYNDLLFIHDKKTMVPTPFALMLHSEMQAFMNTSQPDSFLNNEEAGNLRFVFACESHIAAIVTPLAFLSMQNSASFPLVHIPLPSTLQNKIDILLNNKADVVLDYSPLEHEDICSKRLFKEDYVIVCSNTHPRLSQSITHKEFCQEKHAVQTTPSGVDNQTRFSNVHCALFSSHNYLDLLAIVEVSELICVVPLNIYLKLNLAFNIKTLSYNFKLNIQNNRLYINYLKDPFRPVEKERLLEKIKKMY</sequence>